<dbReference type="AlphaFoldDB" id="A0A401Z6K1"/>
<dbReference type="EMBL" id="BIFH01000064">
    <property type="protein sequence ID" value="GCE02438.1"/>
    <property type="molecule type" value="Genomic_DNA"/>
</dbReference>
<feature type="compositionally biased region" description="Basic and acidic residues" evidence="1">
    <location>
        <begin position="13"/>
        <end position="29"/>
    </location>
</feature>
<feature type="region of interest" description="Disordered" evidence="1">
    <location>
        <begin position="1"/>
        <end position="297"/>
    </location>
</feature>
<comment type="caution">
    <text evidence="2">The sequence shown here is derived from an EMBL/GenBank/DDBJ whole genome shotgun (WGS) entry which is preliminary data.</text>
</comment>
<accession>A0A401Z6K1</accession>
<keyword evidence="3" id="KW-1185">Reference proteome</keyword>
<reference evidence="2 3" key="1">
    <citation type="submission" date="2018-12" db="EMBL/GenBank/DDBJ databases">
        <title>Draft genome sequence of Embleya hyalina NBRC 13850T.</title>
        <authorList>
            <person name="Komaki H."/>
            <person name="Hosoyama A."/>
            <person name="Kimura A."/>
            <person name="Ichikawa N."/>
            <person name="Tamura T."/>
        </authorList>
    </citation>
    <scope>NUCLEOTIDE SEQUENCE [LARGE SCALE GENOMIC DNA]</scope>
    <source>
        <strain evidence="2 3">NBRC 13850</strain>
    </source>
</reference>
<feature type="compositionally biased region" description="Basic and acidic residues" evidence="1">
    <location>
        <begin position="111"/>
        <end position="126"/>
    </location>
</feature>
<organism evidence="2 3">
    <name type="scientific">Embleya hyalina</name>
    <dbReference type="NCBI Taxonomy" id="516124"/>
    <lineage>
        <taxon>Bacteria</taxon>
        <taxon>Bacillati</taxon>
        <taxon>Actinomycetota</taxon>
        <taxon>Actinomycetes</taxon>
        <taxon>Kitasatosporales</taxon>
        <taxon>Streptomycetaceae</taxon>
        <taxon>Embleya</taxon>
    </lineage>
</organism>
<name>A0A401Z6K1_9ACTN</name>
<dbReference type="Proteomes" id="UP000286931">
    <property type="component" value="Unassembled WGS sequence"/>
</dbReference>
<feature type="compositionally biased region" description="Basic and acidic residues" evidence="1">
    <location>
        <begin position="38"/>
        <end position="49"/>
    </location>
</feature>
<evidence type="ECO:0000256" key="1">
    <source>
        <dbReference type="SAM" id="MobiDB-lite"/>
    </source>
</evidence>
<evidence type="ECO:0000313" key="3">
    <source>
        <dbReference type="Proteomes" id="UP000286931"/>
    </source>
</evidence>
<proteinExistence type="predicted"/>
<gene>
    <name evidence="2" type="ORF">EHYA_10215</name>
</gene>
<evidence type="ECO:0000313" key="2">
    <source>
        <dbReference type="EMBL" id="GCE02438.1"/>
    </source>
</evidence>
<protein>
    <submittedName>
        <fullName evidence="2">Uncharacterized protein</fullName>
    </submittedName>
</protein>
<feature type="compositionally biased region" description="Low complexity" evidence="1">
    <location>
        <begin position="280"/>
        <end position="290"/>
    </location>
</feature>
<sequence>MFGGPTWVDPFTDQDRSRRRPADRSRGRAEWASWRTNSPDRRVTADGRPRPGSHRRREAAGGGTRHEPPAVPVTFAVTSASPSEPVPTKREFGRLAVSPAGSGRSLGGILRTDDRERVEYVRDPMIRRSRRPADPTGHSGIRHTRIVLGPAARPPPISAVGSSPTHQPPSAGEATPHRAAAISRRRRAGLRTPSSTEAAHPSRHTATPHRGRLPTWTTVRRHAHPPIGTRKSASPGGTSGRHRARRDIRPRYPAHSVSTESGSRKARGAAVWRDSRPARRPASPRSTAARALRDRHDDLAPCVPGVDVPYGLRGFGEGEGAVEYRGQPAALDRFAEEAQIVRAFGGDQAA</sequence>
<feature type="compositionally biased region" description="Basic residues" evidence="1">
    <location>
        <begin position="201"/>
        <end position="212"/>
    </location>
</feature>